<evidence type="ECO:0000256" key="8">
    <source>
        <dbReference type="RuleBase" id="RU003960"/>
    </source>
</evidence>
<evidence type="ECO:0000256" key="1">
    <source>
        <dbReference type="ARBA" id="ARBA00005879"/>
    </source>
</evidence>
<dbReference type="Pfam" id="PF00590">
    <property type="entry name" value="TP_methylase"/>
    <property type="match status" value="1"/>
</dbReference>
<dbReference type="STRING" id="454194.PYK22_00012"/>
<comment type="pathway">
    <text evidence="7">Porphyrin-containing compound metabolism; siroheme biosynthesis; precorrin-2 from uroporphyrinogen III: step 1/1.</text>
</comment>
<reference evidence="10 11" key="2">
    <citation type="submission" date="2015-01" db="EMBL/GenBank/DDBJ databases">
        <title>Complete genome sequence of Pyrinomonas methylaliphatogenes type strain K22T.</title>
        <authorList>
            <person name="Lee K.C.Y."/>
            <person name="Power J.F."/>
            <person name="Dunfield P.F."/>
            <person name="Morgan X.C."/>
            <person name="Huttenhower C."/>
            <person name="Stott M.B."/>
        </authorList>
    </citation>
    <scope>NUCLEOTIDE SEQUENCE [LARGE SCALE GENOMIC DNA]</scope>
    <source>
        <strain evidence="10 11">K22</strain>
    </source>
</reference>
<dbReference type="PANTHER" id="PTHR45790:SF3">
    <property type="entry name" value="S-ADENOSYL-L-METHIONINE-DEPENDENT UROPORPHYRINOGEN III METHYLTRANSFERASE, CHLOROPLASTIC"/>
    <property type="match status" value="1"/>
</dbReference>
<dbReference type="Gene3D" id="3.30.950.10">
    <property type="entry name" value="Methyltransferase, Cobalt-precorrin-4 Transmethylase, Domain 2"/>
    <property type="match status" value="1"/>
</dbReference>
<evidence type="ECO:0000313" key="11">
    <source>
        <dbReference type="Proteomes" id="UP000031518"/>
    </source>
</evidence>
<dbReference type="EMBL" id="CBXV010000001">
    <property type="protein sequence ID" value="CDM64020.1"/>
    <property type="molecule type" value="Genomic_DNA"/>
</dbReference>
<dbReference type="GO" id="GO:0019354">
    <property type="term" value="P:siroheme biosynthetic process"/>
    <property type="evidence" value="ECO:0007669"/>
    <property type="project" value="InterPro"/>
</dbReference>
<evidence type="ECO:0000256" key="3">
    <source>
        <dbReference type="ARBA" id="ARBA00022603"/>
    </source>
</evidence>
<dbReference type="EC" id="2.1.1.107" evidence="2"/>
<dbReference type="NCBIfam" id="NF004790">
    <property type="entry name" value="PRK06136.1"/>
    <property type="match status" value="1"/>
</dbReference>
<dbReference type="PROSITE" id="PS00840">
    <property type="entry name" value="SUMT_2"/>
    <property type="match status" value="1"/>
</dbReference>
<dbReference type="InterPro" id="IPR003043">
    <property type="entry name" value="Uropor_MeTrfase_CS"/>
</dbReference>
<name>A0A0B6WV46_9BACT</name>
<dbReference type="SUPFAM" id="SSF53790">
    <property type="entry name" value="Tetrapyrrole methylase"/>
    <property type="match status" value="1"/>
</dbReference>
<evidence type="ECO:0000256" key="4">
    <source>
        <dbReference type="ARBA" id="ARBA00022679"/>
    </source>
</evidence>
<dbReference type="InterPro" id="IPR014777">
    <property type="entry name" value="4pyrrole_Mease_sub1"/>
</dbReference>
<protein>
    <recommendedName>
        <fullName evidence="2">uroporphyrinogen-III C-methyltransferase</fullName>
        <ecNumber evidence="2">2.1.1.107</ecNumber>
    </recommendedName>
</protein>
<keyword evidence="4 8" id="KW-0808">Transferase</keyword>
<reference evidence="10 11" key="1">
    <citation type="submission" date="2013-12" db="EMBL/GenBank/DDBJ databases">
        <authorList>
            <person name="Stott M."/>
        </authorList>
    </citation>
    <scope>NUCLEOTIDE SEQUENCE [LARGE SCALE GENOMIC DNA]</scope>
    <source>
        <strain evidence="10 11">K22</strain>
    </source>
</reference>
<evidence type="ECO:0000256" key="2">
    <source>
        <dbReference type="ARBA" id="ARBA00012162"/>
    </source>
</evidence>
<dbReference type="Gene3D" id="3.40.1010.10">
    <property type="entry name" value="Cobalt-precorrin-4 Transmethylase, Domain 1"/>
    <property type="match status" value="1"/>
</dbReference>
<dbReference type="InterPro" id="IPR050161">
    <property type="entry name" value="Siro_Cobalamin_biosynth"/>
</dbReference>
<evidence type="ECO:0000256" key="6">
    <source>
        <dbReference type="ARBA" id="ARBA00023244"/>
    </source>
</evidence>
<dbReference type="FunFam" id="3.40.1010.10:FF:000001">
    <property type="entry name" value="Siroheme synthase"/>
    <property type="match status" value="1"/>
</dbReference>
<dbReference type="InterPro" id="IPR014776">
    <property type="entry name" value="4pyrrole_Mease_sub2"/>
</dbReference>
<dbReference type="InterPro" id="IPR006366">
    <property type="entry name" value="CobA/CysG_C"/>
</dbReference>
<gene>
    <name evidence="10" type="ORF">PYK22_00012</name>
</gene>
<dbReference type="GO" id="GO:0004851">
    <property type="term" value="F:uroporphyrin-III C-methyltransferase activity"/>
    <property type="evidence" value="ECO:0007669"/>
    <property type="project" value="UniProtKB-EC"/>
</dbReference>
<dbReference type="AlphaFoldDB" id="A0A0B6WV46"/>
<sequence>MRRMSGKVYIIGAGPGDPDLLTLKAVRALERADVVLYDRLVTAEVLKLCPPKATLIYVGKSHGEQRFQDRINSTLLNLAKENKVVVRLKGGDPFVFGRGGEEWAFLNAHGIAVEVVPGLSSALSLPSLAGIPLTYRGISASFAVIAGHRQEGAELNLAAVARVETLIILMGVNERRKIAQRLIEHGRPPDEPVAFIENGATPAERVITSELVSVAEGRVEVHPPAVWIIGKVVNLRRCLAPWGDSSLDEHSGSSLHLAMK</sequence>
<organism evidence="10 11">
    <name type="scientific">Pyrinomonas methylaliphatogenes</name>
    <dbReference type="NCBI Taxonomy" id="454194"/>
    <lineage>
        <taxon>Bacteria</taxon>
        <taxon>Pseudomonadati</taxon>
        <taxon>Acidobacteriota</taxon>
        <taxon>Blastocatellia</taxon>
        <taxon>Blastocatellales</taxon>
        <taxon>Pyrinomonadaceae</taxon>
        <taxon>Pyrinomonas</taxon>
    </lineage>
</organism>
<dbReference type="CDD" id="cd11642">
    <property type="entry name" value="SUMT"/>
    <property type="match status" value="1"/>
</dbReference>
<dbReference type="PANTHER" id="PTHR45790">
    <property type="entry name" value="SIROHEME SYNTHASE-RELATED"/>
    <property type="match status" value="1"/>
</dbReference>
<keyword evidence="11" id="KW-1185">Reference proteome</keyword>
<evidence type="ECO:0000313" key="10">
    <source>
        <dbReference type="EMBL" id="CDM64020.1"/>
    </source>
</evidence>
<feature type="domain" description="Tetrapyrrole methylase" evidence="9">
    <location>
        <begin position="7"/>
        <end position="211"/>
    </location>
</feature>
<comment type="similarity">
    <text evidence="1 8">Belongs to the precorrin methyltransferase family.</text>
</comment>
<dbReference type="GO" id="GO:0032259">
    <property type="term" value="P:methylation"/>
    <property type="evidence" value="ECO:0007669"/>
    <property type="project" value="UniProtKB-KW"/>
</dbReference>
<dbReference type="InterPro" id="IPR000878">
    <property type="entry name" value="4pyrrol_Mease"/>
</dbReference>
<evidence type="ECO:0000256" key="7">
    <source>
        <dbReference type="ARBA" id="ARBA00025705"/>
    </source>
</evidence>
<dbReference type="Proteomes" id="UP000031518">
    <property type="component" value="Unassembled WGS sequence"/>
</dbReference>
<accession>A0A0B6WV46</accession>
<evidence type="ECO:0000256" key="5">
    <source>
        <dbReference type="ARBA" id="ARBA00022691"/>
    </source>
</evidence>
<proteinExistence type="inferred from homology"/>
<keyword evidence="6" id="KW-0627">Porphyrin biosynthesis</keyword>
<keyword evidence="3 8" id="KW-0489">Methyltransferase</keyword>
<evidence type="ECO:0000259" key="9">
    <source>
        <dbReference type="Pfam" id="PF00590"/>
    </source>
</evidence>
<dbReference type="NCBIfam" id="TIGR01469">
    <property type="entry name" value="cobA_cysG_Cterm"/>
    <property type="match status" value="1"/>
</dbReference>
<keyword evidence="5" id="KW-0949">S-adenosyl-L-methionine</keyword>
<dbReference type="InterPro" id="IPR035996">
    <property type="entry name" value="4pyrrol_Methylase_sf"/>
</dbReference>
<dbReference type="PROSITE" id="PS00839">
    <property type="entry name" value="SUMT_1"/>
    <property type="match status" value="1"/>
</dbReference>